<dbReference type="Gene3D" id="2.40.128.20">
    <property type="match status" value="1"/>
</dbReference>
<evidence type="ECO:0008006" key="2">
    <source>
        <dbReference type="Google" id="ProtNLM"/>
    </source>
</evidence>
<dbReference type="InterPro" id="IPR012674">
    <property type="entry name" value="Calycin"/>
</dbReference>
<accession>A0A131YBH6</accession>
<sequence length="232" mass="27025">MGLQQLSRKMDLVCVAVLLASLLSCLIYCQEAYDFRELPEKVRFMLDNTSELLNSTERLVLLWGVNGAMKDNRICWTSQLYQNSTFGLPHYIRYWTNETTKPATNFTERILTSEYYVGPQNRIPRVLLKVHGPSAPIGLSGDYILLGANPTCFVMGVVKPHKRKGEGLQRRRHVSEHEKCLYWMRLGTTIDKRKECEDAFFNNCTRLWGTFYYMRKYWNDCNFSNPTPGIRN</sequence>
<proteinExistence type="predicted"/>
<dbReference type="EMBL" id="GEDV01012702">
    <property type="protein sequence ID" value="JAP75855.1"/>
    <property type="molecule type" value="Transcribed_RNA"/>
</dbReference>
<evidence type="ECO:0000313" key="1">
    <source>
        <dbReference type="EMBL" id="JAP75855.1"/>
    </source>
</evidence>
<protein>
    <recommendedName>
        <fullName evidence="2">Lipocalin</fullName>
    </recommendedName>
</protein>
<reference evidence="1" key="1">
    <citation type="journal article" date="2016" name="Ticks Tick Borne Dis.">
        <title>De novo assembly and annotation of the salivary gland transcriptome of Rhipicephalus appendiculatus male and female ticks during blood feeding.</title>
        <authorList>
            <person name="de Castro M.H."/>
            <person name="de Klerk D."/>
            <person name="Pienaar R."/>
            <person name="Latif A.A."/>
            <person name="Rees D.J."/>
            <person name="Mans B.J."/>
        </authorList>
    </citation>
    <scope>NUCLEOTIDE SEQUENCE</scope>
    <source>
        <tissue evidence="1">Salivary glands</tissue>
    </source>
</reference>
<dbReference type="AlphaFoldDB" id="A0A131YBH6"/>
<organism evidence="1">
    <name type="scientific">Rhipicephalus appendiculatus</name>
    <name type="common">Brown ear tick</name>
    <dbReference type="NCBI Taxonomy" id="34631"/>
    <lineage>
        <taxon>Eukaryota</taxon>
        <taxon>Metazoa</taxon>
        <taxon>Ecdysozoa</taxon>
        <taxon>Arthropoda</taxon>
        <taxon>Chelicerata</taxon>
        <taxon>Arachnida</taxon>
        <taxon>Acari</taxon>
        <taxon>Parasitiformes</taxon>
        <taxon>Ixodida</taxon>
        <taxon>Ixodoidea</taxon>
        <taxon>Ixodidae</taxon>
        <taxon>Rhipicephalinae</taxon>
        <taxon>Rhipicephalus</taxon>
        <taxon>Rhipicephalus</taxon>
    </lineage>
</organism>
<name>A0A131YBH6_RHIAP</name>